<dbReference type="CDD" id="cd07061">
    <property type="entry name" value="HP_HAP_like"/>
    <property type="match status" value="1"/>
</dbReference>
<name>E2C1V8_HARSA</name>
<keyword evidence="6" id="KW-1015">Disulfide bond</keyword>
<dbReference type="EC" id="3.1.3.2" evidence="3"/>
<feature type="signal peptide" evidence="8">
    <location>
        <begin position="1"/>
        <end position="26"/>
    </location>
</feature>
<protein>
    <recommendedName>
        <fullName evidence="3">acid phosphatase</fullName>
        <ecNumber evidence="3">3.1.3.2</ecNumber>
    </recommendedName>
</protein>
<dbReference type="InterPro" id="IPR033379">
    <property type="entry name" value="Acid_Pase_AS"/>
</dbReference>
<evidence type="ECO:0000256" key="5">
    <source>
        <dbReference type="ARBA" id="ARBA00022801"/>
    </source>
</evidence>
<dbReference type="SUPFAM" id="SSF53254">
    <property type="entry name" value="Phosphoglycerate mutase-like"/>
    <property type="match status" value="1"/>
</dbReference>
<keyword evidence="5" id="KW-0378">Hydrolase</keyword>
<dbReference type="PhylomeDB" id="E2C1V8"/>
<comment type="similarity">
    <text evidence="2">Belongs to the histidine acid phosphatase family.</text>
</comment>
<dbReference type="KEGG" id="hst:105189031"/>
<dbReference type="Gene3D" id="3.40.50.1240">
    <property type="entry name" value="Phosphoglycerate mutase-like"/>
    <property type="match status" value="1"/>
</dbReference>
<proteinExistence type="inferred from homology"/>
<gene>
    <name evidence="9" type="ORF">EAI_14665</name>
</gene>
<dbReference type="InParanoid" id="E2C1V8"/>
<keyword evidence="10" id="KW-1185">Reference proteome</keyword>
<keyword evidence="4 8" id="KW-0732">Signal</keyword>
<keyword evidence="7" id="KW-0325">Glycoprotein</keyword>
<dbReference type="GO" id="GO:0003993">
    <property type="term" value="F:acid phosphatase activity"/>
    <property type="evidence" value="ECO:0007669"/>
    <property type="project" value="UniProtKB-EC"/>
</dbReference>
<evidence type="ECO:0000313" key="10">
    <source>
        <dbReference type="Proteomes" id="UP000008237"/>
    </source>
</evidence>
<evidence type="ECO:0000256" key="2">
    <source>
        <dbReference type="ARBA" id="ARBA00005375"/>
    </source>
</evidence>
<dbReference type="InterPro" id="IPR029033">
    <property type="entry name" value="His_PPase_superfam"/>
</dbReference>
<dbReference type="InterPro" id="IPR000560">
    <property type="entry name" value="His_Pase_clade-2"/>
</dbReference>
<feature type="chain" id="PRO_5003158391" description="acid phosphatase" evidence="8">
    <location>
        <begin position="27"/>
        <end position="404"/>
    </location>
</feature>
<dbReference type="AlphaFoldDB" id="E2C1V8"/>
<dbReference type="PANTHER" id="PTHR11567">
    <property type="entry name" value="ACID PHOSPHATASE-RELATED"/>
    <property type="match status" value="1"/>
</dbReference>
<evidence type="ECO:0000256" key="8">
    <source>
        <dbReference type="SAM" id="SignalP"/>
    </source>
</evidence>
<dbReference type="PROSITE" id="PS00616">
    <property type="entry name" value="HIS_ACID_PHOSPHAT_1"/>
    <property type="match status" value="1"/>
</dbReference>
<dbReference type="STRING" id="610380.E2C1V8"/>
<comment type="catalytic activity">
    <reaction evidence="1">
        <text>a phosphate monoester + H2O = an alcohol + phosphate</text>
        <dbReference type="Rhea" id="RHEA:15017"/>
        <dbReference type="ChEBI" id="CHEBI:15377"/>
        <dbReference type="ChEBI" id="CHEBI:30879"/>
        <dbReference type="ChEBI" id="CHEBI:43474"/>
        <dbReference type="ChEBI" id="CHEBI:67140"/>
        <dbReference type="EC" id="3.1.3.2"/>
    </reaction>
</comment>
<evidence type="ECO:0000256" key="6">
    <source>
        <dbReference type="ARBA" id="ARBA00023157"/>
    </source>
</evidence>
<dbReference type="Proteomes" id="UP000008237">
    <property type="component" value="Unassembled WGS sequence"/>
</dbReference>
<dbReference type="EMBL" id="GL452008">
    <property type="protein sequence ID" value="EFN78070.1"/>
    <property type="molecule type" value="Genomic_DNA"/>
</dbReference>
<sequence>MILLRNFCSYLTIVTVIRLSAIPVEAVESELKLINVVFRHGDRTPDNNGFEMYPTDPYINNSFYPTGRGQLTLAGKRREYKLGQNLRNRYSDYLGSVYLPGHVVARSSDYDRTKMSLQLVLAGLYPPADVQRWNKWLNWQPIPALYTPRVDDKLLLSDECPEYLNEYERVLRTPEVQAIMDQFKDMKHNLTKQTGKSFERIQDYFFLYQTFIAESSLGLPLPEWAYNYFPNSQLFDATVASYDISNENDILKKYFAGPLIRAMTDNMIAAQNDASLTKVYLYSGHESNIAALLHALRVYEPHVPEYSSAIFIELQKINSEFYVKIIYYLGIPPDIKELTLPGCELLCPFDKFLDLMEHIMPTDEELVCDKRKTPSYANVPYPAAVQQLVYELLKSSTSKNRNRL</sequence>
<dbReference type="InterPro" id="IPR050645">
    <property type="entry name" value="Histidine_acid_phosphatase"/>
</dbReference>
<reference evidence="9 10" key="1">
    <citation type="journal article" date="2010" name="Science">
        <title>Genomic comparison of the ants Camponotus floridanus and Harpegnathos saltator.</title>
        <authorList>
            <person name="Bonasio R."/>
            <person name="Zhang G."/>
            <person name="Ye C."/>
            <person name="Mutti N.S."/>
            <person name="Fang X."/>
            <person name="Qin N."/>
            <person name="Donahue G."/>
            <person name="Yang P."/>
            <person name="Li Q."/>
            <person name="Li C."/>
            <person name="Zhang P."/>
            <person name="Huang Z."/>
            <person name="Berger S.L."/>
            <person name="Reinberg D."/>
            <person name="Wang J."/>
            <person name="Liebig J."/>
        </authorList>
    </citation>
    <scope>NUCLEOTIDE SEQUENCE [LARGE SCALE GENOMIC DNA]</scope>
    <source>
        <strain evidence="9 10">R22 G/1</strain>
    </source>
</reference>
<dbReference type="Pfam" id="PF00328">
    <property type="entry name" value="His_Phos_2"/>
    <property type="match status" value="1"/>
</dbReference>
<dbReference type="PANTHER" id="PTHR11567:SF211">
    <property type="entry name" value="PROSTATIC ACID PHOSPHATASE"/>
    <property type="match status" value="1"/>
</dbReference>
<evidence type="ECO:0000256" key="1">
    <source>
        <dbReference type="ARBA" id="ARBA00000032"/>
    </source>
</evidence>
<evidence type="ECO:0000256" key="3">
    <source>
        <dbReference type="ARBA" id="ARBA00012646"/>
    </source>
</evidence>
<evidence type="ECO:0000256" key="7">
    <source>
        <dbReference type="ARBA" id="ARBA00023180"/>
    </source>
</evidence>
<dbReference type="OMA" id="RAMTDNM"/>
<evidence type="ECO:0000313" key="9">
    <source>
        <dbReference type="EMBL" id="EFN78070.1"/>
    </source>
</evidence>
<evidence type="ECO:0000256" key="4">
    <source>
        <dbReference type="ARBA" id="ARBA00022729"/>
    </source>
</evidence>
<organism evidence="10">
    <name type="scientific">Harpegnathos saltator</name>
    <name type="common">Jerdon's jumping ant</name>
    <dbReference type="NCBI Taxonomy" id="610380"/>
    <lineage>
        <taxon>Eukaryota</taxon>
        <taxon>Metazoa</taxon>
        <taxon>Ecdysozoa</taxon>
        <taxon>Arthropoda</taxon>
        <taxon>Hexapoda</taxon>
        <taxon>Insecta</taxon>
        <taxon>Pterygota</taxon>
        <taxon>Neoptera</taxon>
        <taxon>Endopterygota</taxon>
        <taxon>Hymenoptera</taxon>
        <taxon>Apocrita</taxon>
        <taxon>Aculeata</taxon>
        <taxon>Formicoidea</taxon>
        <taxon>Formicidae</taxon>
        <taxon>Ponerinae</taxon>
        <taxon>Ponerini</taxon>
        <taxon>Harpegnathos</taxon>
    </lineage>
</organism>
<dbReference type="OrthoDB" id="10257284at2759"/>
<accession>E2C1V8</accession>